<evidence type="ECO:0000256" key="1">
    <source>
        <dbReference type="ARBA" id="ARBA00001974"/>
    </source>
</evidence>
<evidence type="ECO:0000256" key="2">
    <source>
        <dbReference type="ARBA" id="ARBA00022630"/>
    </source>
</evidence>
<evidence type="ECO:0000313" key="6">
    <source>
        <dbReference type="EMBL" id="OXE47298.1"/>
    </source>
</evidence>
<sequence>MSKKKVLILDCGCQIFGRGGNLNHYYSDLAMKVLQKLGHEVQITLVGGLWEISEEVEKIQWADSIIVQTPAWWMSPPWQFKKYQDEVFIQPGIVKNDGRHHADPSIGYGTGGTLTDKKYMLSSTWNAPKAAFERKDDFFGGVGIDGVLLPVHKAFQFLGMKPLPSFMANDVDKNPTFEEDRQRFKEHLKKVFA</sequence>
<comment type="caution">
    <text evidence="6">The sequence shown here is derived from an EMBL/GenBank/DDBJ whole genome shotgun (WGS) entry which is preliminary data.</text>
</comment>
<dbReference type="Gene3D" id="3.40.50.360">
    <property type="match status" value="1"/>
</dbReference>
<organism evidence="6 7">
    <name type="scientific">Turicimonas muris</name>
    <dbReference type="NCBI Taxonomy" id="1796652"/>
    <lineage>
        <taxon>Bacteria</taxon>
        <taxon>Pseudomonadati</taxon>
        <taxon>Pseudomonadota</taxon>
        <taxon>Betaproteobacteria</taxon>
        <taxon>Burkholderiales</taxon>
        <taxon>Sutterellaceae</taxon>
        <taxon>Turicimonas</taxon>
    </lineage>
</organism>
<dbReference type="PANTHER" id="PTHR46305:SF3">
    <property type="entry name" value="NADPH:QUINONE OXIDOREDUCTASE MDAB"/>
    <property type="match status" value="1"/>
</dbReference>
<name>A0A227KK56_9BURK</name>
<dbReference type="GeneID" id="78362257"/>
<dbReference type="Proteomes" id="UP000214610">
    <property type="component" value="Unassembled WGS sequence"/>
</dbReference>
<protein>
    <submittedName>
        <fullName evidence="6">NADPH quinone reductase MdaB</fullName>
    </submittedName>
</protein>
<comment type="similarity">
    <text evidence="4">Belongs to the oxidoreductase MdaB family.</text>
</comment>
<gene>
    <name evidence="6" type="ORF">ADH67_09075</name>
</gene>
<dbReference type="InterPro" id="IPR052397">
    <property type="entry name" value="NADPH-QR_MdaB"/>
</dbReference>
<dbReference type="SUPFAM" id="SSF52218">
    <property type="entry name" value="Flavoproteins"/>
    <property type="match status" value="1"/>
</dbReference>
<reference evidence="7" key="1">
    <citation type="submission" date="2017-05" db="EMBL/GenBank/DDBJ databases">
        <title>Improved OligoMM genomes.</title>
        <authorList>
            <person name="Garzetti D."/>
        </authorList>
    </citation>
    <scope>NUCLEOTIDE SEQUENCE [LARGE SCALE GENOMIC DNA]</scope>
    <source>
        <strain evidence="7">YL45</strain>
    </source>
</reference>
<keyword evidence="7" id="KW-1185">Reference proteome</keyword>
<dbReference type="RefSeq" id="WP_066594398.1">
    <property type="nucleotide sequence ID" value="NZ_CAJTBZ010000010.1"/>
</dbReference>
<feature type="domain" description="Flavodoxin-like fold" evidence="5">
    <location>
        <begin position="51"/>
        <end position="189"/>
    </location>
</feature>
<dbReference type="EMBL" id="NHMP01000005">
    <property type="protein sequence ID" value="OXE47298.1"/>
    <property type="molecule type" value="Genomic_DNA"/>
</dbReference>
<dbReference type="AlphaFoldDB" id="A0A227KK56"/>
<keyword evidence="2" id="KW-0285">Flavoprotein</keyword>
<evidence type="ECO:0000313" key="7">
    <source>
        <dbReference type="Proteomes" id="UP000214610"/>
    </source>
</evidence>
<dbReference type="InterPro" id="IPR003680">
    <property type="entry name" value="Flavodoxin_fold"/>
</dbReference>
<accession>A0A227KK56</accession>
<comment type="cofactor">
    <cofactor evidence="1">
        <name>FAD</name>
        <dbReference type="ChEBI" id="CHEBI:57692"/>
    </cofactor>
</comment>
<dbReference type="Pfam" id="PF02525">
    <property type="entry name" value="Flavodoxin_2"/>
    <property type="match status" value="1"/>
</dbReference>
<evidence type="ECO:0000256" key="4">
    <source>
        <dbReference type="ARBA" id="ARBA00037981"/>
    </source>
</evidence>
<keyword evidence="3" id="KW-0274">FAD</keyword>
<dbReference type="PANTHER" id="PTHR46305">
    <property type="match status" value="1"/>
</dbReference>
<proteinExistence type="inferred from homology"/>
<evidence type="ECO:0000259" key="5">
    <source>
        <dbReference type="Pfam" id="PF02525"/>
    </source>
</evidence>
<dbReference type="InterPro" id="IPR029039">
    <property type="entry name" value="Flavoprotein-like_sf"/>
</dbReference>
<evidence type="ECO:0000256" key="3">
    <source>
        <dbReference type="ARBA" id="ARBA00022827"/>
    </source>
</evidence>